<dbReference type="PANTHER" id="PTHR15239:SF6">
    <property type="entry name" value="RIBOSOME QUALITY CONTROL COMPLEX SUBUNIT NEMF"/>
    <property type="match status" value="1"/>
</dbReference>
<dbReference type="KEGG" id="ehx:EMIHUDRAFT_460314"/>
<dbReference type="EnsemblProtists" id="EOD41098">
    <property type="protein sequence ID" value="EOD41098"/>
    <property type="gene ID" value="EMIHUDRAFT_460314"/>
</dbReference>
<evidence type="ECO:0000259" key="2">
    <source>
        <dbReference type="Pfam" id="PF05670"/>
    </source>
</evidence>
<dbReference type="AlphaFoldDB" id="A0A0D3KZB3"/>
<name>A0A0D3KZB3_EMIH1</name>
<dbReference type="GO" id="GO:1990116">
    <property type="term" value="P:ribosome-associated ubiquitin-dependent protein catabolic process"/>
    <property type="evidence" value="ECO:0007669"/>
    <property type="project" value="TreeGrafter"/>
</dbReference>
<dbReference type="GO" id="GO:0043023">
    <property type="term" value="F:ribosomal large subunit binding"/>
    <property type="evidence" value="ECO:0007669"/>
    <property type="project" value="TreeGrafter"/>
</dbReference>
<dbReference type="OMA" id="MHAAGCP"/>
<dbReference type="PANTHER" id="PTHR15239">
    <property type="entry name" value="NUCLEAR EXPORT MEDIATOR FACTOR NEMF"/>
    <property type="match status" value="1"/>
</dbReference>
<dbReference type="eggNOG" id="ENOG502S3C9">
    <property type="taxonomic scope" value="Eukaryota"/>
</dbReference>
<feature type="domain" description="NFACT RNA-binding" evidence="2">
    <location>
        <begin position="173"/>
        <end position="275"/>
    </location>
</feature>
<proteinExistence type="predicted"/>
<evidence type="ECO:0000313" key="4">
    <source>
        <dbReference type="Proteomes" id="UP000013827"/>
    </source>
</evidence>
<protein>
    <recommendedName>
        <fullName evidence="2">NFACT RNA-binding domain-containing protein</fullName>
    </recommendedName>
</protein>
<dbReference type="PaxDb" id="2903-EOD41098"/>
<evidence type="ECO:0000313" key="3">
    <source>
        <dbReference type="EnsemblProtists" id="EOD41098"/>
    </source>
</evidence>
<dbReference type="HOGENOM" id="CLU_889482_0_0_1"/>
<keyword evidence="1" id="KW-0175">Coiled coil</keyword>
<dbReference type="InterPro" id="IPR051608">
    <property type="entry name" value="RQC_Subunit_NEMF"/>
</dbReference>
<feature type="coiled-coil region" evidence="1">
    <location>
        <begin position="55"/>
        <end position="89"/>
    </location>
</feature>
<dbReference type="GO" id="GO:1990112">
    <property type="term" value="C:RQC complex"/>
    <property type="evidence" value="ECO:0007669"/>
    <property type="project" value="TreeGrafter"/>
</dbReference>
<dbReference type="GO" id="GO:0000049">
    <property type="term" value="F:tRNA binding"/>
    <property type="evidence" value="ECO:0007669"/>
    <property type="project" value="TreeGrafter"/>
</dbReference>
<dbReference type="RefSeq" id="XP_005793527.1">
    <property type="nucleotide sequence ID" value="XM_005793470.1"/>
</dbReference>
<keyword evidence="4" id="KW-1185">Reference proteome</keyword>
<dbReference type="InterPro" id="IPR008532">
    <property type="entry name" value="NFACT_RNA-bd"/>
</dbReference>
<organism evidence="3 4">
    <name type="scientific">Emiliania huxleyi (strain CCMP1516)</name>
    <dbReference type="NCBI Taxonomy" id="280463"/>
    <lineage>
        <taxon>Eukaryota</taxon>
        <taxon>Haptista</taxon>
        <taxon>Haptophyta</taxon>
        <taxon>Prymnesiophyceae</taxon>
        <taxon>Isochrysidales</taxon>
        <taxon>Noelaerhabdaceae</taxon>
        <taxon>Emiliania</taxon>
    </lineage>
</organism>
<dbReference type="GO" id="GO:0072344">
    <property type="term" value="P:rescue of stalled ribosome"/>
    <property type="evidence" value="ECO:0007669"/>
    <property type="project" value="TreeGrafter"/>
</dbReference>
<dbReference type="GeneID" id="17286369"/>
<reference evidence="4" key="1">
    <citation type="journal article" date="2013" name="Nature">
        <title>Pan genome of the phytoplankton Emiliania underpins its global distribution.</title>
        <authorList>
            <person name="Read B.A."/>
            <person name="Kegel J."/>
            <person name="Klute M.J."/>
            <person name="Kuo A."/>
            <person name="Lefebvre S.C."/>
            <person name="Maumus F."/>
            <person name="Mayer C."/>
            <person name="Miller J."/>
            <person name="Monier A."/>
            <person name="Salamov A."/>
            <person name="Young J."/>
            <person name="Aguilar M."/>
            <person name="Claverie J.M."/>
            <person name="Frickenhaus S."/>
            <person name="Gonzalez K."/>
            <person name="Herman E.K."/>
            <person name="Lin Y.C."/>
            <person name="Napier J."/>
            <person name="Ogata H."/>
            <person name="Sarno A.F."/>
            <person name="Shmutz J."/>
            <person name="Schroeder D."/>
            <person name="de Vargas C."/>
            <person name="Verret F."/>
            <person name="von Dassow P."/>
            <person name="Valentin K."/>
            <person name="Van de Peer Y."/>
            <person name="Wheeler G."/>
            <person name="Dacks J.B."/>
            <person name="Delwiche C.F."/>
            <person name="Dyhrman S.T."/>
            <person name="Glockner G."/>
            <person name="John U."/>
            <person name="Richards T."/>
            <person name="Worden A.Z."/>
            <person name="Zhang X."/>
            <person name="Grigoriev I.V."/>
            <person name="Allen A.E."/>
            <person name="Bidle K."/>
            <person name="Borodovsky M."/>
            <person name="Bowler C."/>
            <person name="Brownlee C."/>
            <person name="Cock J.M."/>
            <person name="Elias M."/>
            <person name="Gladyshev V.N."/>
            <person name="Groth M."/>
            <person name="Guda C."/>
            <person name="Hadaegh A."/>
            <person name="Iglesias-Rodriguez M.D."/>
            <person name="Jenkins J."/>
            <person name="Jones B.M."/>
            <person name="Lawson T."/>
            <person name="Leese F."/>
            <person name="Lindquist E."/>
            <person name="Lobanov A."/>
            <person name="Lomsadze A."/>
            <person name="Malik S.B."/>
            <person name="Marsh M.E."/>
            <person name="Mackinder L."/>
            <person name="Mock T."/>
            <person name="Mueller-Roeber B."/>
            <person name="Pagarete A."/>
            <person name="Parker M."/>
            <person name="Probert I."/>
            <person name="Quesneville H."/>
            <person name="Raines C."/>
            <person name="Rensing S.A."/>
            <person name="Riano-Pachon D.M."/>
            <person name="Richier S."/>
            <person name="Rokitta S."/>
            <person name="Shiraiwa Y."/>
            <person name="Soanes D.M."/>
            <person name="van der Giezen M."/>
            <person name="Wahlund T.M."/>
            <person name="Williams B."/>
            <person name="Wilson W."/>
            <person name="Wolfe G."/>
            <person name="Wurch L.L."/>
        </authorList>
    </citation>
    <scope>NUCLEOTIDE SEQUENCE</scope>
</reference>
<sequence length="306" mass="32846">MHKLLATVILASRVAHRPPLRAVLARAPPRAARLYAAAGSAIEGLDTEINLDGMRKESQRKLYRAQKKAAKARERAELCDARMEELLSDEDAALEALEALPNCDELRAAAAAEAERVERLDSLVQGLKTCTASADAADATPLAQLLSLAADLGAAPRPAPSRGPRAKPRLPYRVFRSEGGAEIRVGKQASDNDALSTDPLHRDADDWWMHAAGCAGSHVVIRAESVGDAATLPREVELDAAVLAANYSKAARSGSVGVNLCRARQVSKPAGAKPGLVQLSGDVRTLRLNWRNEKRRLERLRDALEG</sequence>
<dbReference type="STRING" id="2903.R1E0D2"/>
<accession>A0A0D3KZB3</accession>
<reference evidence="3" key="2">
    <citation type="submission" date="2024-10" db="UniProtKB">
        <authorList>
            <consortium name="EnsemblProtists"/>
        </authorList>
    </citation>
    <scope>IDENTIFICATION</scope>
</reference>
<evidence type="ECO:0000256" key="1">
    <source>
        <dbReference type="SAM" id="Coils"/>
    </source>
</evidence>
<dbReference type="Pfam" id="PF05670">
    <property type="entry name" value="NFACT-R_1"/>
    <property type="match status" value="1"/>
</dbReference>
<dbReference type="Proteomes" id="UP000013827">
    <property type="component" value="Unassembled WGS sequence"/>
</dbReference>